<dbReference type="SUPFAM" id="SSF46689">
    <property type="entry name" value="Homeodomain-like"/>
    <property type="match status" value="1"/>
</dbReference>
<dbReference type="Proteomes" id="UP000500791">
    <property type="component" value="Chromosome"/>
</dbReference>
<gene>
    <name evidence="6" type="ORF">G8E03_13930</name>
</gene>
<keyword evidence="2 4" id="KW-0238">DNA-binding</keyword>
<protein>
    <submittedName>
        <fullName evidence="6">TetR/AcrR family transcriptional regulator</fullName>
    </submittedName>
</protein>
<feature type="DNA-binding region" description="H-T-H motif" evidence="4">
    <location>
        <begin position="33"/>
        <end position="52"/>
    </location>
</feature>
<accession>A0A6G7VP21</accession>
<dbReference type="AlphaFoldDB" id="A0A6G7VP21"/>
<dbReference type="KEGG" id="mon:G8E03_13930"/>
<sequence length="205" mass="23117">MARKSGSSGEKTRAMVEEAATRLIARHGFAAVSMRQIAREVGVQAGALYLYTPDKQSLLKDIMRGHLQHLLESWAAQAPDPDLPAAARLERFVRFHIDYHILRAEKVFISYMELRNLDCDNFAEIERLRRSYEHILEEILISGAAEGVFHHTDTRLTTLAMIAMMTGVSTWYRDDGRLPPDAITTRYVDMAFRLAGGEPLAEAAE</sequence>
<feature type="domain" description="HTH tetR-type" evidence="5">
    <location>
        <begin position="10"/>
        <end position="70"/>
    </location>
</feature>
<evidence type="ECO:0000313" key="6">
    <source>
        <dbReference type="EMBL" id="QIK41754.1"/>
    </source>
</evidence>
<keyword evidence="3" id="KW-0804">Transcription</keyword>
<dbReference type="PANTHER" id="PTHR30055:SF234">
    <property type="entry name" value="HTH-TYPE TRANSCRIPTIONAL REGULATOR BETI"/>
    <property type="match status" value="1"/>
</dbReference>
<keyword evidence="7" id="KW-1185">Reference proteome</keyword>
<evidence type="ECO:0000256" key="2">
    <source>
        <dbReference type="ARBA" id="ARBA00023125"/>
    </source>
</evidence>
<evidence type="ECO:0000259" key="5">
    <source>
        <dbReference type="PROSITE" id="PS50977"/>
    </source>
</evidence>
<evidence type="ECO:0000256" key="1">
    <source>
        <dbReference type="ARBA" id="ARBA00023015"/>
    </source>
</evidence>
<evidence type="ECO:0000313" key="7">
    <source>
        <dbReference type="Proteomes" id="UP000500791"/>
    </source>
</evidence>
<dbReference type="InterPro" id="IPR001647">
    <property type="entry name" value="HTH_TetR"/>
</dbReference>
<reference evidence="6 7" key="1">
    <citation type="submission" date="2020-03" db="EMBL/GenBank/DDBJ databases">
        <title>Complete genome sequence of Monaibacterium sp. ALG8 with diverse plasmids.</title>
        <authorList>
            <person name="Sun C."/>
        </authorList>
    </citation>
    <scope>NUCLEOTIDE SEQUENCE [LARGE SCALE GENOMIC DNA]</scope>
    <source>
        <strain evidence="6 7">ALG8</strain>
    </source>
</reference>
<keyword evidence="1" id="KW-0805">Transcription regulation</keyword>
<dbReference type="PANTHER" id="PTHR30055">
    <property type="entry name" value="HTH-TYPE TRANSCRIPTIONAL REGULATOR RUTR"/>
    <property type="match status" value="1"/>
</dbReference>
<evidence type="ECO:0000256" key="3">
    <source>
        <dbReference type="ARBA" id="ARBA00023163"/>
    </source>
</evidence>
<dbReference type="RefSeq" id="WP_166193146.1">
    <property type="nucleotide sequence ID" value="NZ_CP049811.1"/>
</dbReference>
<dbReference type="SUPFAM" id="SSF48498">
    <property type="entry name" value="Tetracyclin repressor-like, C-terminal domain"/>
    <property type="match status" value="1"/>
</dbReference>
<name>A0A6G7VP21_9RHOB</name>
<organism evidence="6 7">
    <name type="scientific">Pontivivens nitratireducens</name>
    <dbReference type="NCBI Taxonomy" id="2758038"/>
    <lineage>
        <taxon>Bacteria</taxon>
        <taxon>Pseudomonadati</taxon>
        <taxon>Pseudomonadota</taxon>
        <taxon>Alphaproteobacteria</taxon>
        <taxon>Rhodobacterales</taxon>
        <taxon>Paracoccaceae</taxon>
        <taxon>Pontivivens</taxon>
    </lineage>
</organism>
<evidence type="ECO:0000256" key="4">
    <source>
        <dbReference type="PROSITE-ProRule" id="PRU00335"/>
    </source>
</evidence>
<dbReference type="InterPro" id="IPR041490">
    <property type="entry name" value="KstR2_TetR_C"/>
</dbReference>
<dbReference type="Pfam" id="PF00440">
    <property type="entry name" value="TetR_N"/>
    <property type="match status" value="1"/>
</dbReference>
<proteinExistence type="predicted"/>
<dbReference type="Pfam" id="PF17932">
    <property type="entry name" value="TetR_C_24"/>
    <property type="match status" value="1"/>
</dbReference>
<dbReference type="Gene3D" id="1.10.357.10">
    <property type="entry name" value="Tetracycline Repressor, domain 2"/>
    <property type="match status" value="1"/>
</dbReference>
<dbReference type="EMBL" id="CP049811">
    <property type="protein sequence ID" value="QIK41754.1"/>
    <property type="molecule type" value="Genomic_DNA"/>
</dbReference>
<dbReference type="GO" id="GO:0003700">
    <property type="term" value="F:DNA-binding transcription factor activity"/>
    <property type="evidence" value="ECO:0007669"/>
    <property type="project" value="TreeGrafter"/>
</dbReference>
<dbReference type="InterPro" id="IPR050109">
    <property type="entry name" value="HTH-type_TetR-like_transc_reg"/>
</dbReference>
<dbReference type="InterPro" id="IPR009057">
    <property type="entry name" value="Homeodomain-like_sf"/>
</dbReference>
<dbReference type="InterPro" id="IPR036271">
    <property type="entry name" value="Tet_transcr_reg_TetR-rel_C_sf"/>
</dbReference>
<dbReference type="PRINTS" id="PR00455">
    <property type="entry name" value="HTHTETR"/>
</dbReference>
<dbReference type="PROSITE" id="PS50977">
    <property type="entry name" value="HTH_TETR_2"/>
    <property type="match status" value="1"/>
</dbReference>
<dbReference type="GO" id="GO:0000976">
    <property type="term" value="F:transcription cis-regulatory region binding"/>
    <property type="evidence" value="ECO:0007669"/>
    <property type="project" value="TreeGrafter"/>
</dbReference>